<dbReference type="EMBL" id="FJUX01000053">
    <property type="protein sequence ID" value="CZT01863.1"/>
    <property type="molecule type" value="Genomic_DNA"/>
</dbReference>
<dbReference type="OrthoDB" id="40579at2759"/>
<dbReference type="SUPFAM" id="SSF56784">
    <property type="entry name" value="HAD-like"/>
    <property type="match status" value="1"/>
</dbReference>
<dbReference type="AlphaFoldDB" id="A0A1E1KUR2"/>
<dbReference type="Gene3D" id="3.40.50.1000">
    <property type="entry name" value="HAD superfamily/HAD-like"/>
    <property type="match status" value="1"/>
</dbReference>
<evidence type="ECO:0000313" key="2">
    <source>
        <dbReference type="Proteomes" id="UP000178912"/>
    </source>
</evidence>
<dbReference type="InterPro" id="IPR023214">
    <property type="entry name" value="HAD_sf"/>
</dbReference>
<dbReference type="Pfam" id="PF13419">
    <property type="entry name" value="HAD_2"/>
    <property type="match status" value="1"/>
</dbReference>
<organism evidence="1 2">
    <name type="scientific">Rhynchosporium agropyri</name>
    <dbReference type="NCBI Taxonomy" id="914238"/>
    <lineage>
        <taxon>Eukaryota</taxon>
        <taxon>Fungi</taxon>
        <taxon>Dikarya</taxon>
        <taxon>Ascomycota</taxon>
        <taxon>Pezizomycotina</taxon>
        <taxon>Leotiomycetes</taxon>
        <taxon>Helotiales</taxon>
        <taxon>Ploettnerulaceae</taxon>
        <taxon>Rhynchosporium</taxon>
    </lineage>
</organism>
<dbReference type="FunFam" id="1.10.150.240:FF:000001">
    <property type="entry name" value="Haloacid dehalogenase-like hydrolase domain"/>
    <property type="match status" value="1"/>
</dbReference>
<dbReference type="InterPro" id="IPR041492">
    <property type="entry name" value="HAD_2"/>
</dbReference>
<dbReference type="PANTHER" id="PTHR18901:SF42">
    <property type="entry name" value="SUPERFAMILY HYDROLASE, PUTATIVE-RELATED"/>
    <property type="match status" value="1"/>
</dbReference>
<proteinExistence type="predicted"/>
<keyword evidence="2" id="KW-1185">Reference proteome</keyword>
<dbReference type="SFLD" id="SFLDG01129">
    <property type="entry name" value="C1.5:_HAD__Beta-PGM__Phosphata"/>
    <property type="match status" value="1"/>
</dbReference>
<dbReference type="PANTHER" id="PTHR18901">
    <property type="entry name" value="2-DEOXYGLUCOSE-6-PHOSPHATE PHOSPHATASE 2"/>
    <property type="match status" value="1"/>
</dbReference>
<dbReference type="SFLD" id="SFLDS00003">
    <property type="entry name" value="Haloacid_Dehalogenase"/>
    <property type="match status" value="1"/>
</dbReference>
<evidence type="ECO:0000313" key="1">
    <source>
        <dbReference type="EMBL" id="CZT01863.1"/>
    </source>
</evidence>
<dbReference type="Proteomes" id="UP000178912">
    <property type="component" value="Unassembled WGS sequence"/>
</dbReference>
<accession>A0A1E1KUR2</accession>
<reference evidence="2" key="1">
    <citation type="submission" date="2016-03" db="EMBL/GenBank/DDBJ databases">
        <authorList>
            <person name="Guldener U."/>
        </authorList>
    </citation>
    <scope>NUCLEOTIDE SEQUENCE [LARGE SCALE GENOMIC DNA]</scope>
    <source>
        <strain evidence="2">04CH-RAC-A.6.1</strain>
    </source>
</reference>
<gene>
    <name evidence="1" type="ORF">RAG0_09277</name>
</gene>
<name>A0A1E1KUR2_9HELO</name>
<dbReference type="Gene3D" id="1.10.150.240">
    <property type="entry name" value="Putative phosphatase, domain 2"/>
    <property type="match status" value="1"/>
</dbReference>
<dbReference type="GO" id="GO:0016791">
    <property type="term" value="F:phosphatase activity"/>
    <property type="evidence" value="ECO:0007669"/>
    <property type="project" value="TreeGrafter"/>
</dbReference>
<sequence>MNLAKSTDFPPVRACIFDMDGLLINTEVIYLACANELLAKYNRPNLPWSVKAQFMGVPGSSTGGPFYDWAQLPISREQFVAEIKEIQHKRFPECRPLPGVKDLLSHLKKAHNTNGQKIHFAMASSTSKENYDLKAQSPETSELLNMFPQNNRVLAGDPRVKEDRGKPAPDIFLIALQTINEGLPEGEKPIAPAECLVFEDAVPGVEAGRRAKMRVAWVPHPELAAEFREREGDVLAGRIGLVPIGDEWQLGEVGDGWAVRLEGLVNFPYGDYGIRV</sequence>
<protein>
    <submittedName>
        <fullName evidence="1">Related to GS1 protein</fullName>
    </submittedName>
</protein>
<dbReference type="InterPro" id="IPR023198">
    <property type="entry name" value="PGP-like_dom2"/>
</dbReference>
<dbReference type="InterPro" id="IPR036412">
    <property type="entry name" value="HAD-like_sf"/>
</dbReference>